<comment type="similarity">
    <text evidence="9 13">Belongs to the QueA family.</text>
</comment>
<dbReference type="GO" id="GO:0005737">
    <property type="term" value="C:cytoplasm"/>
    <property type="evidence" value="ECO:0007669"/>
    <property type="project" value="UniProtKB-SubCell"/>
</dbReference>
<dbReference type="InterPro" id="IPR036100">
    <property type="entry name" value="QueA_sf"/>
</dbReference>
<dbReference type="GO" id="GO:0051075">
    <property type="term" value="F:S-adenosylmethionine:tRNA ribosyltransferase-isomerase activity"/>
    <property type="evidence" value="ECO:0007669"/>
    <property type="project" value="UniProtKB-EC"/>
</dbReference>
<dbReference type="Pfam" id="PF02547">
    <property type="entry name" value="Queuosine_synth"/>
    <property type="match status" value="1"/>
</dbReference>
<gene>
    <name evidence="13" type="primary">queA</name>
    <name evidence="14" type="ORF">SAMN05421644_10257</name>
</gene>
<dbReference type="SUPFAM" id="SSF111337">
    <property type="entry name" value="QueA-like"/>
    <property type="match status" value="1"/>
</dbReference>
<evidence type="ECO:0000256" key="9">
    <source>
        <dbReference type="ARBA" id="ARBA00061210"/>
    </source>
</evidence>
<keyword evidence="15" id="KW-1185">Reference proteome</keyword>
<dbReference type="EC" id="2.4.99.17" evidence="10 13"/>
<dbReference type="NCBIfam" id="TIGR00113">
    <property type="entry name" value="queA"/>
    <property type="match status" value="1"/>
</dbReference>
<dbReference type="OrthoDB" id="9805933at2"/>
<evidence type="ECO:0000256" key="11">
    <source>
        <dbReference type="ARBA" id="ARBA00069325"/>
    </source>
</evidence>
<evidence type="ECO:0000256" key="1">
    <source>
        <dbReference type="ARBA" id="ARBA00004496"/>
    </source>
</evidence>
<organism evidence="14 15">
    <name type="scientific">Allochromatium warmingii</name>
    <name type="common">Chromatium warmingii</name>
    <dbReference type="NCBI Taxonomy" id="61595"/>
    <lineage>
        <taxon>Bacteria</taxon>
        <taxon>Pseudomonadati</taxon>
        <taxon>Pseudomonadota</taxon>
        <taxon>Gammaproteobacteria</taxon>
        <taxon>Chromatiales</taxon>
        <taxon>Chromatiaceae</taxon>
        <taxon>Allochromatium</taxon>
    </lineage>
</organism>
<evidence type="ECO:0000256" key="3">
    <source>
        <dbReference type="ARBA" id="ARBA00011245"/>
    </source>
</evidence>
<evidence type="ECO:0000256" key="2">
    <source>
        <dbReference type="ARBA" id="ARBA00004691"/>
    </source>
</evidence>
<evidence type="ECO:0000256" key="10">
    <source>
        <dbReference type="ARBA" id="ARBA00066503"/>
    </source>
</evidence>
<comment type="catalytic activity">
    <reaction evidence="8 13">
        <text>7-aminomethyl-7-carbaguanosine(34) in tRNA + S-adenosyl-L-methionine = epoxyqueuosine(34) in tRNA + adenine + L-methionine + 2 H(+)</text>
        <dbReference type="Rhea" id="RHEA:32155"/>
        <dbReference type="Rhea" id="RHEA-COMP:10342"/>
        <dbReference type="Rhea" id="RHEA-COMP:18582"/>
        <dbReference type="ChEBI" id="CHEBI:15378"/>
        <dbReference type="ChEBI" id="CHEBI:16708"/>
        <dbReference type="ChEBI" id="CHEBI:57844"/>
        <dbReference type="ChEBI" id="CHEBI:59789"/>
        <dbReference type="ChEBI" id="CHEBI:82833"/>
        <dbReference type="ChEBI" id="CHEBI:194443"/>
        <dbReference type="EC" id="2.4.99.17"/>
    </reaction>
</comment>
<dbReference type="NCBIfam" id="NF001140">
    <property type="entry name" value="PRK00147.1"/>
    <property type="match status" value="1"/>
</dbReference>
<proteinExistence type="inferred from homology"/>
<evidence type="ECO:0000256" key="4">
    <source>
        <dbReference type="ARBA" id="ARBA00022490"/>
    </source>
</evidence>
<dbReference type="InterPro" id="IPR042119">
    <property type="entry name" value="QueA_dom2"/>
</dbReference>
<evidence type="ECO:0000256" key="8">
    <source>
        <dbReference type="ARBA" id="ARBA00052751"/>
    </source>
</evidence>
<dbReference type="AlphaFoldDB" id="A0A1H3B6J6"/>
<reference evidence="15" key="1">
    <citation type="submission" date="2016-10" db="EMBL/GenBank/DDBJ databases">
        <authorList>
            <person name="Varghese N."/>
            <person name="Submissions S."/>
        </authorList>
    </citation>
    <scope>NUCLEOTIDE SEQUENCE [LARGE SCALE GENOMIC DNA]</scope>
    <source>
        <strain evidence="15">DSM 173</strain>
    </source>
</reference>
<dbReference type="GO" id="GO:0008616">
    <property type="term" value="P:tRNA queuosine(34) biosynthetic process"/>
    <property type="evidence" value="ECO:0007669"/>
    <property type="project" value="UniProtKB-UniRule"/>
</dbReference>
<dbReference type="InterPro" id="IPR042118">
    <property type="entry name" value="QueA_dom1"/>
</dbReference>
<comment type="function">
    <text evidence="13">Transfers and isomerizes the ribose moiety from AdoMet to the 7-aminomethyl group of 7-deazaguanine (preQ1-tRNA) to give epoxyqueuosine (oQ-tRNA).</text>
</comment>
<dbReference type="InterPro" id="IPR003699">
    <property type="entry name" value="QueA"/>
</dbReference>
<evidence type="ECO:0000313" key="15">
    <source>
        <dbReference type="Proteomes" id="UP000198672"/>
    </source>
</evidence>
<dbReference type="PANTHER" id="PTHR30307">
    <property type="entry name" value="S-ADENOSYLMETHIONINE:TRNA RIBOSYLTRANSFERASE-ISOMERASE"/>
    <property type="match status" value="1"/>
</dbReference>
<evidence type="ECO:0000256" key="7">
    <source>
        <dbReference type="ARBA" id="ARBA00022785"/>
    </source>
</evidence>
<dbReference type="RefSeq" id="WP_091331610.1">
    <property type="nucleotide sequence ID" value="NZ_FNOW01000002.1"/>
</dbReference>
<evidence type="ECO:0000256" key="6">
    <source>
        <dbReference type="ARBA" id="ARBA00022691"/>
    </source>
</evidence>
<dbReference type="EMBL" id="FNOW01000002">
    <property type="protein sequence ID" value="SDX37576.1"/>
    <property type="molecule type" value="Genomic_DNA"/>
</dbReference>
<dbReference type="Proteomes" id="UP000198672">
    <property type="component" value="Unassembled WGS sequence"/>
</dbReference>
<comment type="subunit">
    <text evidence="3 13">Monomer.</text>
</comment>
<protein>
    <recommendedName>
        <fullName evidence="11 13">S-adenosylmethionine:tRNA ribosyltransferase-isomerase</fullName>
        <ecNumber evidence="10 13">2.4.99.17</ecNumber>
    </recommendedName>
    <alternativeName>
        <fullName evidence="12 13">Queuosine biosynthesis protein QueA</fullName>
    </alternativeName>
</protein>
<keyword evidence="7 13" id="KW-0671">Queuosine biosynthesis</keyword>
<dbReference type="STRING" id="61595.SAMN05421644_10257"/>
<dbReference type="UniPathway" id="UPA00392"/>
<evidence type="ECO:0000256" key="12">
    <source>
        <dbReference type="ARBA" id="ARBA00076160"/>
    </source>
</evidence>
<name>A0A1H3B6J6_ALLWA</name>
<dbReference type="HAMAP" id="MF_00113">
    <property type="entry name" value="QueA"/>
    <property type="match status" value="1"/>
</dbReference>
<keyword evidence="5 13" id="KW-0808">Transferase</keyword>
<dbReference type="Gene3D" id="3.40.1780.10">
    <property type="entry name" value="QueA-like"/>
    <property type="match status" value="1"/>
</dbReference>
<accession>A0A1H3B6J6</accession>
<evidence type="ECO:0000313" key="14">
    <source>
        <dbReference type="EMBL" id="SDX37576.1"/>
    </source>
</evidence>
<evidence type="ECO:0000256" key="5">
    <source>
        <dbReference type="ARBA" id="ARBA00022679"/>
    </source>
</evidence>
<keyword evidence="14" id="KW-0413">Isomerase</keyword>
<keyword evidence="6 13" id="KW-0949">S-adenosyl-L-methionine</keyword>
<comment type="pathway">
    <text evidence="2 13">tRNA modification; tRNA-queuosine biosynthesis.</text>
</comment>
<comment type="subcellular location">
    <subcellularLocation>
        <location evidence="1 13">Cytoplasm</location>
    </subcellularLocation>
</comment>
<dbReference type="PANTHER" id="PTHR30307:SF0">
    <property type="entry name" value="S-ADENOSYLMETHIONINE:TRNA RIBOSYLTRANSFERASE-ISOMERASE"/>
    <property type="match status" value="1"/>
</dbReference>
<sequence length="343" mass="38298">MRRSDFHYELPAELIAQHPLPERSGSRLLVFDAATGQRSDRLFTDLPSLLQPHDLLIFNNTRVMRARLFGQKESGGRVEILIERLLTANTALAHVRASKAPKAGTRLRITDGAWLLVEGREGDLFRLRALDANFDEQMRQHGHIPLPPYIQRPDDALDETRYQTILARHLGAVAAPTAALHFDPALLARLDALGIARAEITLHVGAGTFQPVREDDLDRHPMHSEWLEVNAQVCEQIATTRQFGGRVIAVGTTSVRSLETAAATGMLAPFCGDSRLFIRPGYRFKVVDALITNFHLPESTLLMLVSAFAGHAAIMDAYRHAIAERYRFFSYGDAMFLTRCDPD</sequence>
<dbReference type="Gene3D" id="2.40.10.240">
    <property type="entry name" value="QueA-like"/>
    <property type="match status" value="1"/>
</dbReference>
<evidence type="ECO:0000256" key="13">
    <source>
        <dbReference type="HAMAP-Rule" id="MF_00113"/>
    </source>
</evidence>
<keyword evidence="4 13" id="KW-0963">Cytoplasm</keyword>
<dbReference type="FunFam" id="3.40.1780.10:FF:000001">
    <property type="entry name" value="S-adenosylmethionine:tRNA ribosyltransferase-isomerase"/>
    <property type="match status" value="1"/>
</dbReference>